<dbReference type="InterPro" id="IPR010982">
    <property type="entry name" value="Lambda_DNA-bd_dom_sf"/>
</dbReference>
<dbReference type="SUPFAM" id="SSF47413">
    <property type="entry name" value="lambda repressor-like DNA-binding domains"/>
    <property type="match status" value="1"/>
</dbReference>
<comment type="similarity">
    <text evidence="1">Belongs to the short-chain fatty acyl-CoA assimilation regulator (ScfR) family.</text>
</comment>
<reference evidence="6 7" key="1">
    <citation type="submission" date="2021-12" db="EMBL/GenBank/DDBJ databases">
        <title>Discovery of the Pendulisporaceae a myxobacterial family with distinct sporulation behavior and unique specialized metabolism.</title>
        <authorList>
            <person name="Garcia R."/>
            <person name="Popoff A."/>
            <person name="Bader C.D."/>
            <person name="Loehr J."/>
            <person name="Walesch S."/>
            <person name="Walt C."/>
            <person name="Boldt J."/>
            <person name="Bunk B."/>
            <person name="Haeckl F.J.F.P.J."/>
            <person name="Gunesch A.P."/>
            <person name="Birkelbach J."/>
            <person name="Nuebel U."/>
            <person name="Pietschmann T."/>
            <person name="Bach T."/>
            <person name="Mueller R."/>
        </authorList>
    </citation>
    <scope>NUCLEOTIDE SEQUENCE [LARGE SCALE GENOMIC DNA]</scope>
    <source>
        <strain evidence="6 7">MSr11954</strain>
    </source>
</reference>
<dbReference type="PIRSF" id="PIRSF019251">
    <property type="entry name" value="Rv0465c"/>
    <property type="match status" value="1"/>
</dbReference>
<evidence type="ECO:0000313" key="7">
    <source>
        <dbReference type="Proteomes" id="UP001370348"/>
    </source>
</evidence>
<evidence type="ECO:0000256" key="2">
    <source>
        <dbReference type="ARBA" id="ARBA00023015"/>
    </source>
</evidence>
<dbReference type="PANTHER" id="PTHR46797">
    <property type="entry name" value="HTH-TYPE TRANSCRIPTIONAL REGULATOR"/>
    <property type="match status" value="1"/>
</dbReference>
<dbReference type="Gene3D" id="1.10.260.40">
    <property type="entry name" value="lambda repressor-like DNA-binding domains"/>
    <property type="match status" value="1"/>
</dbReference>
<dbReference type="PROSITE" id="PS50943">
    <property type="entry name" value="HTH_CROC1"/>
    <property type="match status" value="1"/>
</dbReference>
<evidence type="ECO:0000256" key="3">
    <source>
        <dbReference type="ARBA" id="ARBA00023125"/>
    </source>
</evidence>
<dbReference type="CDD" id="cd00093">
    <property type="entry name" value="HTH_XRE"/>
    <property type="match status" value="1"/>
</dbReference>
<accession>A0ABZ2LPP7</accession>
<sequence length="500" mass="55727">MENARETGGPRLGAKVRALRRRENLNQVQLAERLGISASYLNLIESNKRPLPASLLIRLAQLFNVDLHSFATDEDARLVADLIEVFADPLFEGNGLTSTEVREVAAASPNAGRAVLSLYRAYQSMRESADSLSSRLTEGEQDLTGVERSSIPSEEVSDLLQTYMNHFPELETGAEELWAKAKLGLDDLYTPLVRYLEKQLGVQVRIARGEAERGTLRRFDADRKILSLSELLPTRSRQFQLAHQIGLLTQKARLDAIASDPRLTTDESRALARIALANYFAGAVLMPYVPFLQAAREERYDIDVIGRRFRVGFEQVCHRLTTLRRPGAEGVPFHMIRIDVAGNISKRFSASGIRFARFSGVCPRWNIFAAFLTPGMIRIQLSRMTDGVAYFCLARTIHKDSGGYHAQHPVQAIGLGCQVPYAKEMVYSDGVDLDHLDTVTPVGVTCRLCDRTDCEQRVLPSIFQPLQVNENVRGLTLYNVSNPLAGHPTAGRLERHVVGR</sequence>
<dbReference type="SMART" id="SM00530">
    <property type="entry name" value="HTH_XRE"/>
    <property type="match status" value="1"/>
</dbReference>
<dbReference type="PANTHER" id="PTHR46797:SF23">
    <property type="entry name" value="HTH-TYPE TRANSCRIPTIONAL REGULATOR SUTR"/>
    <property type="match status" value="1"/>
</dbReference>
<dbReference type="Pfam" id="PF09856">
    <property type="entry name" value="ScfRs"/>
    <property type="match status" value="1"/>
</dbReference>
<dbReference type="Proteomes" id="UP001370348">
    <property type="component" value="Chromosome"/>
</dbReference>
<dbReference type="InterPro" id="IPR010359">
    <property type="entry name" value="IrrE_HExxH"/>
</dbReference>
<dbReference type="InterPro" id="IPR050807">
    <property type="entry name" value="TransReg_Diox_bact_type"/>
</dbReference>
<evidence type="ECO:0000313" key="6">
    <source>
        <dbReference type="EMBL" id="WXB11156.1"/>
    </source>
</evidence>
<dbReference type="InterPro" id="IPR026281">
    <property type="entry name" value="HTH_RamB"/>
</dbReference>
<dbReference type="Pfam" id="PF01381">
    <property type="entry name" value="HTH_3"/>
    <property type="match status" value="1"/>
</dbReference>
<evidence type="ECO:0000256" key="4">
    <source>
        <dbReference type="ARBA" id="ARBA00023163"/>
    </source>
</evidence>
<dbReference type="RefSeq" id="WP_394820771.1">
    <property type="nucleotide sequence ID" value="NZ_CP089984.1"/>
</dbReference>
<name>A0ABZ2LPP7_9BACT</name>
<evidence type="ECO:0000256" key="1">
    <source>
        <dbReference type="ARBA" id="ARBA00007227"/>
    </source>
</evidence>
<keyword evidence="7" id="KW-1185">Reference proteome</keyword>
<dbReference type="InterPro" id="IPR001387">
    <property type="entry name" value="Cro/C1-type_HTH"/>
</dbReference>
<gene>
    <name evidence="6" type="ORF">LZC94_25180</name>
</gene>
<dbReference type="InterPro" id="IPR018653">
    <property type="entry name" value="ScfR_C"/>
</dbReference>
<dbReference type="EMBL" id="CP089984">
    <property type="protein sequence ID" value="WXB11156.1"/>
    <property type="molecule type" value="Genomic_DNA"/>
</dbReference>
<keyword evidence="3" id="KW-0238">DNA-binding</keyword>
<keyword evidence="2" id="KW-0805">Transcription regulation</keyword>
<protein>
    <submittedName>
        <fullName evidence="6">Short-chain fatty acyl-CoA regulator family protein</fullName>
    </submittedName>
</protein>
<proteinExistence type="inferred from homology"/>
<evidence type="ECO:0000259" key="5">
    <source>
        <dbReference type="PROSITE" id="PS50943"/>
    </source>
</evidence>
<dbReference type="Pfam" id="PF06114">
    <property type="entry name" value="Peptidase_M78"/>
    <property type="match status" value="1"/>
</dbReference>
<keyword evidence="4" id="KW-0804">Transcription</keyword>
<organism evidence="6 7">
    <name type="scientific">Pendulispora albinea</name>
    <dbReference type="NCBI Taxonomy" id="2741071"/>
    <lineage>
        <taxon>Bacteria</taxon>
        <taxon>Pseudomonadati</taxon>
        <taxon>Myxococcota</taxon>
        <taxon>Myxococcia</taxon>
        <taxon>Myxococcales</taxon>
        <taxon>Sorangiineae</taxon>
        <taxon>Pendulisporaceae</taxon>
        <taxon>Pendulispora</taxon>
    </lineage>
</organism>
<feature type="domain" description="HTH cro/C1-type" evidence="5">
    <location>
        <begin position="16"/>
        <end position="70"/>
    </location>
</feature>